<dbReference type="SUPFAM" id="SSF49562">
    <property type="entry name" value="C2 domain (Calcium/lipid-binding domain, CaLB)"/>
    <property type="match status" value="1"/>
</dbReference>
<feature type="domain" description="C2" evidence="6">
    <location>
        <begin position="171"/>
        <end position="299"/>
    </location>
</feature>
<dbReference type="PROSITE" id="PS50115">
    <property type="entry name" value="ARFGAP"/>
    <property type="match status" value="1"/>
</dbReference>
<dbReference type="InterPro" id="IPR001164">
    <property type="entry name" value="ArfGAP_dom"/>
</dbReference>
<dbReference type="InterPro" id="IPR038508">
    <property type="entry name" value="ArfGAP_dom_sf"/>
</dbReference>
<dbReference type="InterPro" id="IPR000008">
    <property type="entry name" value="C2_dom"/>
</dbReference>
<dbReference type="CDD" id="cd00030">
    <property type="entry name" value="C2"/>
    <property type="match status" value="1"/>
</dbReference>
<evidence type="ECO:0000256" key="3">
    <source>
        <dbReference type="ARBA" id="ARBA00022771"/>
    </source>
</evidence>
<accession>A0AA88GFJ2</accession>
<dbReference type="GO" id="GO:0005543">
    <property type="term" value="F:phospholipid binding"/>
    <property type="evidence" value="ECO:0007669"/>
    <property type="project" value="InterPro"/>
</dbReference>
<name>A0AA88GFJ2_NAELO</name>
<dbReference type="SMART" id="SM00239">
    <property type="entry name" value="C2"/>
    <property type="match status" value="1"/>
</dbReference>
<organism evidence="8 9">
    <name type="scientific">Naegleria lovaniensis</name>
    <name type="common">Amoeba</name>
    <dbReference type="NCBI Taxonomy" id="51637"/>
    <lineage>
        <taxon>Eukaryota</taxon>
        <taxon>Discoba</taxon>
        <taxon>Heterolobosea</taxon>
        <taxon>Tetramitia</taxon>
        <taxon>Eutetramitia</taxon>
        <taxon>Vahlkampfiidae</taxon>
        <taxon>Naegleria</taxon>
    </lineage>
</organism>
<evidence type="ECO:0000259" key="7">
    <source>
        <dbReference type="PROSITE" id="PS50115"/>
    </source>
</evidence>
<dbReference type="InterPro" id="IPR037278">
    <property type="entry name" value="ARFGAP/RecO"/>
</dbReference>
<evidence type="ECO:0000313" key="8">
    <source>
        <dbReference type="EMBL" id="KAG2377598.1"/>
    </source>
</evidence>
<evidence type="ECO:0000256" key="2">
    <source>
        <dbReference type="ARBA" id="ARBA00022723"/>
    </source>
</evidence>
<feature type="domain" description="Arf-GAP" evidence="7">
    <location>
        <begin position="8"/>
        <end position="130"/>
    </location>
</feature>
<gene>
    <name evidence="8" type="ORF">C9374_009114</name>
</gene>
<keyword evidence="3 5" id="KW-0863">Zinc-finger</keyword>
<comment type="caution">
    <text evidence="8">The sequence shown here is derived from an EMBL/GenBank/DDBJ whole genome shotgun (WGS) entry which is preliminary data.</text>
</comment>
<dbReference type="InterPro" id="IPR044518">
    <property type="entry name" value="ARF_GAP_AGD11/12/13"/>
</dbReference>
<evidence type="ECO:0000259" key="6">
    <source>
        <dbReference type="PROSITE" id="PS50004"/>
    </source>
</evidence>
<dbReference type="CDD" id="cd08204">
    <property type="entry name" value="ArfGap"/>
    <property type="match status" value="1"/>
</dbReference>
<evidence type="ECO:0000256" key="4">
    <source>
        <dbReference type="ARBA" id="ARBA00022833"/>
    </source>
</evidence>
<evidence type="ECO:0000256" key="5">
    <source>
        <dbReference type="PROSITE-ProRule" id="PRU00288"/>
    </source>
</evidence>
<proteinExistence type="predicted"/>
<dbReference type="SMART" id="SM00105">
    <property type="entry name" value="ArfGap"/>
    <property type="match status" value="1"/>
</dbReference>
<dbReference type="GO" id="GO:0008270">
    <property type="term" value="F:zinc ion binding"/>
    <property type="evidence" value="ECO:0007669"/>
    <property type="project" value="UniProtKB-KW"/>
</dbReference>
<dbReference type="PANTHER" id="PTHR46220:SF1">
    <property type="entry name" value="ADP-RIBOSYLATION FACTOR GTPASE-ACTIVATING PROTEIN AGD12"/>
    <property type="match status" value="1"/>
</dbReference>
<dbReference type="AlphaFoldDB" id="A0AA88GFJ2"/>
<keyword evidence="2" id="KW-0479">Metal-binding</keyword>
<keyword evidence="1" id="KW-0343">GTPase activation</keyword>
<reference evidence="8 9" key="1">
    <citation type="journal article" date="2018" name="BMC Genomics">
        <title>The genome of Naegleria lovaniensis, the basis for a comparative approach to unravel pathogenicity factors of the human pathogenic amoeba N. fowleri.</title>
        <authorList>
            <person name="Liechti N."/>
            <person name="Schurch N."/>
            <person name="Bruggmann R."/>
            <person name="Wittwer M."/>
        </authorList>
    </citation>
    <scope>NUCLEOTIDE SEQUENCE [LARGE SCALE GENOMIC DNA]</scope>
    <source>
        <strain evidence="8 9">ATCC 30569</strain>
    </source>
</reference>
<evidence type="ECO:0000256" key="1">
    <source>
        <dbReference type="ARBA" id="ARBA00022468"/>
    </source>
</evidence>
<protein>
    <submittedName>
        <fullName evidence="8">Uncharacterized protein</fullName>
    </submittedName>
</protein>
<dbReference type="Proteomes" id="UP000816034">
    <property type="component" value="Unassembled WGS sequence"/>
</dbReference>
<dbReference type="RefSeq" id="XP_044544860.1">
    <property type="nucleotide sequence ID" value="XM_044699266.1"/>
</dbReference>
<evidence type="ECO:0000313" key="9">
    <source>
        <dbReference type="Proteomes" id="UP000816034"/>
    </source>
</evidence>
<dbReference type="InterPro" id="IPR035892">
    <property type="entry name" value="C2_domain_sf"/>
</dbReference>
<dbReference type="Gene3D" id="1.10.220.150">
    <property type="entry name" value="Arf GTPase activating protein"/>
    <property type="match status" value="1"/>
</dbReference>
<keyword evidence="9" id="KW-1185">Reference proteome</keyword>
<dbReference type="PROSITE" id="PS50004">
    <property type="entry name" value="C2"/>
    <property type="match status" value="1"/>
</dbReference>
<dbReference type="SUPFAM" id="SSF57863">
    <property type="entry name" value="ArfGap/RecO-like zinc finger"/>
    <property type="match status" value="1"/>
</dbReference>
<dbReference type="PANTHER" id="PTHR46220">
    <property type="entry name" value="ADP-RIBOSYLATION FACTOR GTPASE-ACTIVATING PROTEIN AGD12"/>
    <property type="match status" value="1"/>
</dbReference>
<dbReference type="GeneID" id="68101568"/>
<dbReference type="FunFam" id="1.10.220.150:FF:000009">
    <property type="entry name" value="stromal membrane-associated protein 1 isoform X1"/>
    <property type="match status" value="1"/>
</dbReference>
<keyword evidence="4" id="KW-0862">Zinc</keyword>
<dbReference type="Gene3D" id="2.60.40.150">
    <property type="entry name" value="C2 domain"/>
    <property type="match status" value="1"/>
</dbReference>
<dbReference type="PRINTS" id="PR00405">
    <property type="entry name" value="REVINTRACTNG"/>
</dbReference>
<dbReference type="Pfam" id="PF01412">
    <property type="entry name" value="ArfGap"/>
    <property type="match status" value="1"/>
</dbReference>
<dbReference type="EMBL" id="PYSW02000037">
    <property type="protein sequence ID" value="KAG2377598.1"/>
    <property type="molecule type" value="Genomic_DNA"/>
</dbReference>
<dbReference type="GO" id="GO:0005096">
    <property type="term" value="F:GTPase activator activity"/>
    <property type="evidence" value="ECO:0007669"/>
    <property type="project" value="UniProtKB-KW"/>
</dbReference>
<dbReference type="Pfam" id="PF00168">
    <property type="entry name" value="C2"/>
    <property type="match status" value="1"/>
</dbReference>
<sequence length="322" mass="35713">MSKTPPSPSTAEPLYALPGNDACCDCGMKAPRWASINLGILICIHCSGVHRKLGTHISQVRSTTLDHLPSETIESMKRLGGNSKINEYYEAKPLKNYPKPTDETDPLYREEYIRAKYEFKYFALDRDVMNSGILDWENLKPVHSPECLESNDKDGGSSTAKPSRKSSLYKSLKKLSTSMSKGMVEFIGMLSIHVKEGRNLISCDVNGFSDPYLIVGCGPSLEDRSNIYPGQIVKTSTKLKTLNPVWNETITTCVCDIKTDVLHIECMDWDRVSEDDAMGHFSITLGNLFGANDATNGVTKICTLQGVKSGEIEIEVKFINLK</sequence>